<dbReference type="RefSeq" id="WP_350934119.1">
    <property type="nucleotide sequence ID" value="NZ_CP157762.1"/>
</dbReference>
<accession>A0AAU8HEJ9</accession>
<keyword evidence="2 6" id="KW-0378">Hydrolase</keyword>
<evidence type="ECO:0000256" key="2">
    <source>
        <dbReference type="ARBA" id="ARBA00022801"/>
    </source>
</evidence>
<evidence type="ECO:0000313" key="5">
    <source>
        <dbReference type="EMBL" id="XBP94316.1"/>
    </source>
</evidence>
<feature type="compositionally biased region" description="Polar residues" evidence="3">
    <location>
        <begin position="223"/>
        <end position="279"/>
    </location>
</feature>
<dbReference type="EC" id="3.6.-.-" evidence="6"/>
<dbReference type="EMBL" id="CP157762">
    <property type="protein sequence ID" value="XBP94316.1"/>
    <property type="molecule type" value="Genomic_DNA"/>
</dbReference>
<reference evidence="6" key="2">
    <citation type="submission" date="2024-06" db="EMBL/GenBank/DDBJ databases">
        <title>Micromonospora mangrovi CCTCC AA 2012012 genome sequences.</title>
        <authorList>
            <person name="Gao J."/>
        </authorList>
    </citation>
    <scope>NUCLEOTIDE SEQUENCE</scope>
    <source>
        <strain evidence="6">CCTCC AA 2012012</strain>
    </source>
</reference>
<dbReference type="AlphaFoldDB" id="A0AAU8HEJ9"/>
<dbReference type="SUPFAM" id="SSF55811">
    <property type="entry name" value="Nudix"/>
    <property type="match status" value="1"/>
</dbReference>
<dbReference type="GO" id="GO:0016787">
    <property type="term" value="F:hydrolase activity"/>
    <property type="evidence" value="ECO:0007669"/>
    <property type="project" value="UniProtKB-KW"/>
</dbReference>
<reference evidence="5" key="1">
    <citation type="submission" date="2024-01" db="EMBL/GenBank/DDBJ databases">
        <title>The genome sequence of Micromonospora mangrovi CCTCC AA 2012012.</title>
        <authorList>
            <person name="Gao J."/>
        </authorList>
    </citation>
    <scope>NUCLEOTIDE SEQUENCE</scope>
    <source>
        <strain evidence="5">CCTCC AA 2012012</strain>
    </source>
</reference>
<feature type="domain" description="Nudix hydrolase" evidence="4">
    <location>
        <begin position="3"/>
        <end position="136"/>
    </location>
</feature>
<dbReference type="PROSITE" id="PS51462">
    <property type="entry name" value="NUDIX"/>
    <property type="match status" value="1"/>
</dbReference>
<gene>
    <name evidence="6" type="ORF">ABUL08_02575</name>
    <name evidence="5" type="ORF">VK199_02570</name>
</gene>
<dbReference type="EMBL" id="CP159342">
    <property type="protein sequence ID" value="XCH75015.1"/>
    <property type="molecule type" value="Genomic_DNA"/>
</dbReference>
<dbReference type="InterPro" id="IPR000086">
    <property type="entry name" value="NUDIX_hydrolase_dom"/>
</dbReference>
<sequence length="292" mass="29894">MSGLTWAVAAVVTDDTGRVLLCRRELGGRWALPGGRLHRAECPSVAVVREIRAETGWDVELIDLVGLYRLTRAGSGPAGRPHPVPDVLVHVFRARAHHGRPTAEPAGGCRLRWHPPTESPDPVTPITAAALADARAGRSGVLRHTPDPVPAHSSPLPDPALPPPPPPPPSALPSAPAPAPACSNLLRQAPPEPGPTPRRGRPTFIADAAERAPAHQDPAGTESAGTNSAGTDSAHTDSAGTKSAGTNSARTDSAGTKSAGTNSAGPKSAGPTESTPPTQRTDRGGAQTGHSR</sequence>
<evidence type="ECO:0000256" key="1">
    <source>
        <dbReference type="ARBA" id="ARBA00001946"/>
    </source>
</evidence>
<dbReference type="Pfam" id="PF00293">
    <property type="entry name" value="NUDIX"/>
    <property type="match status" value="1"/>
</dbReference>
<organism evidence="6">
    <name type="scientific">Micromonospora sp. CCTCC AA 2012012</name>
    <dbReference type="NCBI Taxonomy" id="3111921"/>
    <lineage>
        <taxon>Bacteria</taxon>
        <taxon>Bacillati</taxon>
        <taxon>Actinomycetota</taxon>
        <taxon>Actinomycetes</taxon>
        <taxon>Micromonosporales</taxon>
        <taxon>Micromonosporaceae</taxon>
        <taxon>Micromonospora</taxon>
    </lineage>
</organism>
<dbReference type="InterPro" id="IPR015797">
    <property type="entry name" value="NUDIX_hydrolase-like_dom_sf"/>
</dbReference>
<dbReference type="InterPro" id="IPR020084">
    <property type="entry name" value="NUDIX_hydrolase_CS"/>
</dbReference>
<evidence type="ECO:0000259" key="4">
    <source>
        <dbReference type="PROSITE" id="PS51462"/>
    </source>
</evidence>
<protein>
    <submittedName>
        <fullName evidence="6">NUDIX hydrolase</fullName>
        <ecNumber evidence="6">3.6.-.-</ecNumber>
    </submittedName>
</protein>
<feature type="region of interest" description="Disordered" evidence="3">
    <location>
        <begin position="98"/>
        <end position="292"/>
    </location>
</feature>
<feature type="compositionally biased region" description="Pro residues" evidence="3">
    <location>
        <begin position="156"/>
        <end position="179"/>
    </location>
</feature>
<dbReference type="Gene3D" id="3.90.79.10">
    <property type="entry name" value="Nucleoside Triphosphate Pyrophosphohydrolase"/>
    <property type="match status" value="1"/>
</dbReference>
<dbReference type="PROSITE" id="PS00893">
    <property type="entry name" value="NUDIX_BOX"/>
    <property type="match status" value="1"/>
</dbReference>
<dbReference type="PRINTS" id="PR01217">
    <property type="entry name" value="PRICHEXTENSN"/>
</dbReference>
<dbReference type="PANTHER" id="PTHR43046:SF16">
    <property type="entry name" value="ADP-RIBOSE PYROPHOSPHATASE YJHB-RELATED"/>
    <property type="match status" value="1"/>
</dbReference>
<name>A0AAU8HEJ9_9ACTN</name>
<proteinExistence type="predicted"/>
<dbReference type="CDD" id="cd02883">
    <property type="entry name" value="NUDIX_Hydrolase"/>
    <property type="match status" value="1"/>
</dbReference>
<dbReference type="PANTHER" id="PTHR43046">
    <property type="entry name" value="GDP-MANNOSE MANNOSYL HYDROLASE"/>
    <property type="match status" value="1"/>
</dbReference>
<comment type="cofactor">
    <cofactor evidence="1">
        <name>Mg(2+)</name>
        <dbReference type="ChEBI" id="CHEBI:18420"/>
    </cofactor>
</comment>
<evidence type="ECO:0000313" key="6">
    <source>
        <dbReference type="EMBL" id="XCH75015.1"/>
    </source>
</evidence>
<evidence type="ECO:0000256" key="3">
    <source>
        <dbReference type="SAM" id="MobiDB-lite"/>
    </source>
</evidence>